<keyword evidence="4 10" id="KW-0812">Transmembrane</keyword>
<dbReference type="InterPro" id="IPR017871">
    <property type="entry name" value="ABC_transporter-like_CS"/>
</dbReference>
<dbReference type="PROSITE" id="PS50929">
    <property type="entry name" value="ABC_TM1F"/>
    <property type="match status" value="1"/>
</dbReference>
<dbReference type="PROSITE" id="PS00211">
    <property type="entry name" value="ABC_TRANSPORTER_1"/>
    <property type="match status" value="1"/>
</dbReference>
<dbReference type="Proteomes" id="UP000029273">
    <property type="component" value="Unassembled WGS sequence"/>
</dbReference>
<evidence type="ECO:0000256" key="1">
    <source>
        <dbReference type="ARBA" id="ARBA00004651"/>
    </source>
</evidence>
<sequence length="627" mass="68432">MSTPEPPLRQPRDRLSMDQAGFSLWSLRAYLRPHHHALAGSAVAMSLRAAVLLLIPWPLKFIIDSVLFRHPLPLWMVHWLPDPVAHRFELLNMLAAGMIALGLLDMLLAILGNRLLLVAGQHAVFELRRDLFAHLQRLSLAYHRNRRSGELSSRLNGDIQSLQNLVATIGSGVFAHLLTLVGMVVIMFYIDWRYALIVLSAGPALLWLMQRYSRRLKQALRQARNREGELSGLIQEIMTALPIVQAYGRQAHEDDRFGRHAGQSLEATIEASDLQNRFAPLVAGGIAMTTALATWYGATQVLSGRITAGELLVFLAYLRGMAAPLRQFAKSAGVISKGQVAAERLADIFREAPEIRSKPGALRPSRSHGAITLEDVSFAYREDRQILHDIDLSIEPGQTVALVGATGAGKSTLAALVPRLHDPSRGRVLLDGHDLRDLDLDYLRAQVALVLQEPLLLQGSLWENIAYGRDGAGRAEAVAAARSVGIDDMIEALPQGYDTLIGERGAGLSGGQRQCVSIARAMLRDAPVILLDEPTSALDAFAERRVTAALARLTEGRTTLIIAHRLATIVGADVIVVLDGGRIVETGRHAALLARQGAYAALWRDDAHARGENLTINNDSHRGSVPA</sequence>
<organism evidence="13 14">
    <name type="scientific">Acidihalobacter prosperus</name>
    <dbReference type="NCBI Taxonomy" id="160660"/>
    <lineage>
        <taxon>Bacteria</taxon>
        <taxon>Pseudomonadati</taxon>
        <taxon>Pseudomonadota</taxon>
        <taxon>Gammaproteobacteria</taxon>
        <taxon>Chromatiales</taxon>
        <taxon>Ectothiorhodospiraceae</taxon>
        <taxon>Acidihalobacter</taxon>
    </lineage>
</organism>
<keyword evidence="7 10" id="KW-1133">Transmembrane helix</keyword>
<keyword evidence="6" id="KW-0067">ATP-binding</keyword>
<dbReference type="InterPro" id="IPR027417">
    <property type="entry name" value="P-loop_NTPase"/>
</dbReference>
<evidence type="ECO:0000259" key="11">
    <source>
        <dbReference type="PROSITE" id="PS50893"/>
    </source>
</evidence>
<evidence type="ECO:0000256" key="7">
    <source>
        <dbReference type="ARBA" id="ARBA00022989"/>
    </source>
</evidence>
<dbReference type="PROSITE" id="PS50893">
    <property type="entry name" value="ABC_TRANSPORTER_2"/>
    <property type="match status" value="1"/>
</dbReference>
<dbReference type="Pfam" id="PF00664">
    <property type="entry name" value="ABC_membrane"/>
    <property type="match status" value="1"/>
</dbReference>
<dbReference type="SMART" id="SM00382">
    <property type="entry name" value="AAA"/>
    <property type="match status" value="1"/>
</dbReference>
<protein>
    <submittedName>
        <fullName evidence="13">Thiol reductant ABC exporter subunit CydD</fullName>
    </submittedName>
</protein>
<dbReference type="SUPFAM" id="SSF90123">
    <property type="entry name" value="ABC transporter transmembrane region"/>
    <property type="match status" value="1"/>
</dbReference>
<dbReference type="EMBL" id="JQSG02000001">
    <property type="protein sequence ID" value="OBS10543.1"/>
    <property type="molecule type" value="Genomic_DNA"/>
</dbReference>
<dbReference type="Gene3D" id="3.40.50.300">
    <property type="entry name" value="P-loop containing nucleotide triphosphate hydrolases"/>
    <property type="match status" value="1"/>
</dbReference>
<keyword evidence="8 10" id="KW-0472">Membrane</keyword>
<dbReference type="STRING" id="160660.BJI67_08775"/>
<proteinExistence type="predicted"/>
<feature type="coiled-coil region" evidence="9">
    <location>
        <begin position="209"/>
        <end position="236"/>
    </location>
</feature>
<evidence type="ECO:0000256" key="8">
    <source>
        <dbReference type="ARBA" id="ARBA00023136"/>
    </source>
</evidence>
<dbReference type="GO" id="GO:0016887">
    <property type="term" value="F:ATP hydrolysis activity"/>
    <property type="evidence" value="ECO:0007669"/>
    <property type="project" value="InterPro"/>
</dbReference>
<dbReference type="InterPro" id="IPR003593">
    <property type="entry name" value="AAA+_ATPase"/>
</dbReference>
<keyword evidence="5" id="KW-0547">Nucleotide-binding</keyword>
<evidence type="ECO:0000256" key="3">
    <source>
        <dbReference type="ARBA" id="ARBA00022475"/>
    </source>
</evidence>
<dbReference type="InterPro" id="IPR036640">
    <property type="entry name" value="ABC1_TM_sf"/>
</dbReference>
<reference evidence="13 14" key="1">
    <citation type="journal article" date="2014" name="Genome Announc.">
        <title>Draft Genome Sequence of the Iron-Oxidizing, Acidophilic, and Halotolerant 'Thiobacillus prosperus' Type Strain DSM 5130.</title>
        <authorList>
            <person name="Ossandon F.J."/>
            <person name="Cardenas J.P."/>
            <person name="Corbett M."/>
            <person name="Quatrini R."/>
            <person name="Holmes D.S."/>
            <person name="Watkin E."/>
        </authorList>
    </citation>
    <scope>NUCLEOTIDE SEQUENCE [LARGE SCALE GENOMIC DNA]</scope>
    <source>
        <strain evidence="13 14">DSM 5130</strain>
    </source>
</reference>
<comment type="caution">
    <text evidence="13">The sequence shown here is derived from an EMBL/GenBank/DDBJ whole genome shotgun (WGS) entry which is preliminary data.</text>
</comment>
<dbReference type="GO" id="GO:0015421">
    <property type="term" value="F:ABC-type oligopeptide transporter activity"/>
    <property type="evidence" value="ECO:0007669"/>
    <property type="project" value="TreeGrafter"/>
</dbReference>
<evidence type="ECO:0000259" key="12">
    <source>
        <dbReference type="PROSITE" id="PS50929"/>
    </source>
</evidence>
<feature type="transmembrane region" description="Helical" evidence="10">
    <location>
        <begin position="37"/>
        <end position="59"/>
    </location>
</feature>
<gene>
    <name evidence="13" type="ORF">Thpro_020259</name>
</gene>
<dbReference type="PANTHER" id="PTHR43394:SF1">
    <property type="entry name" value="ATP-BINDING CASSETTE SUB-FAMILY B MEMBER 10, MITOCHONDRIAL"/>
    <property type="match status" value="1"/>
</dbReference>
<dbReference type="FunFam" id="3.40.50.300:FF:000221">
    <property type="entry name" value="Multidrug ABC transporter ATP-binding protein"/>
    <property type="match status" value="1"/>
</dbReference>
<keyword evidence="2" id="KW-0813">Transport</keyword>
<evidence type="ECO:0000313" key="14">
    <source>
        <dbReference type="Proteomes" id="UP000029273"/>
    </source>
</evidence>
<dbReference type="GO" id="GO:0005886">
    <property type="term" value="C:plasma membrane"/>
    <property type="evidence" value="ECO:0007669"/>
    <property type="project" value="UniProtKB-SubCell"/>
</dbReference>
<feature type="transmembrane region" description="Helical" evidence="10">
    <location>
        <begin position="90"/>
        <end position="111"/>
    </location>
</feature>
<dbReference type="GO" id="GO:0005524">
    <property type="term" value="F:ATP binding"/>
    <property type="evidence" value="ECO:0007669"/>
    <property type="project" value="UniProtKB-KW"/>
</dbReference>
<keyword evidence="9" id="KW-0175">Coiled coil</keyword>
<feature type="transmembrane region" description="Helical" evidence="10">
    <location>
        <begin position="278"/>
        <end position="296"/>
    </location>
</feature>
<accession>A0A1A6C7J9</accession>
<dbReference type="InterPro" id="IPR039421">
    <property type="entry name" value="Type_1_exporter"/>
</dbReference>
<dbReference type="SUPFAM" id="SSF52540">
    <property type="entry name" value="P-loop containing nucleoside triphosphate hydrolases"/>
    <property type="match status" value="1"/>
</dbReference>
<evidence type="ECO:0000313" key="13">
    <source>
        <dbReference type="EMBL" id="OBS10543.1"/>
    </source>
</evidence>
<evidence type="ECO:0000256" key="5">
    <source>
        <dbReference type="ARBA" id="ARBA00022741"/>
    </source>
</evidence>
<feature type="domain" description="ABC transmembrane type-1" evidence="12">
    <location>
        <begin position="39"/>
        <end position="337"/>
    </location>
</feature>
<feature type="transmembrane region" description="Helical" evidence="10">
    <location>
        <begin position="164"/>
        <end position="186"/>
    </location>
</feature>
<evidence type="ECO:0000256" key="6">
    <source>
        <dbReference type="ARBA" id="ARBA00022840"/>
    </source>
</evidence>
<keyword evidence="14" id="KW-1185">Reference proteome</keyword>
<dbReference type="AlphaFoldDB" id="A0A1A6C7J9"/>
<dbReference type="Gene3D" id="1.20.1560.10">
    <property type="entry name" value="ABC transporter type 1, transmembrane domain"/>
    <property type="match status" value="1"/>
</dbReference>
<evidence type="ECO:0000256" key="9">
    <source>
        <dbReference type="SAM" id="Coils"/>
    </source>
</evidence>
<dbReference type="InterPro" id="IPR003439">
    <property type="entry name" value="ABC_transporter-like_ATP-bd"/>
</dbReference>
<keyword evidence="3" id="KW-1003">Cell membrane</keyword>
<feature type="domain" description="ABC transporter" evidence="11">
    <location>
        <begin position="371"/>
        <end position="605"/>
    </location>
</feature>
<dbReference type="Pfam" id="PF00005">
    <property type="entry name" value="ABC_tran"/>
    <property type="match status" value="1"/>
</dbReference>
<dbReference type="RefSeq" id="WP_201786910.1">
    <property type="nucleotide sequence ID" value="NZ_JQSG02000001.1"/>
</dbReference>
<comment type="subcellular location">
    <subcellularLocation>
        <location evidence="1">Cell membrane</location>
        <topology evidence="1">Multi-pass membrane protein</topology>
    </subcellularLocation>
</comment>
<evidence type="ECO:0000256" key="4">
    <source>
        <dbReference type="ARBA" id="ARBA00022692"/>
    </source>
</evidence>
<dbReference type="InterPro" id="IPR011527">
    <property type="entry name" value="ABC1_TM_dom"/>
</dbReference>
<dbReference type="PANTHER" id="PTHR43394">
    <property type="entry name" value="ATP-DEPENDENT PERMEASE MDL1, MITOCHONDRIAL"/>
    <property type="match status" value="1"/>
</dbReference>
<name>A0A1A6C7J9_9GAMM</name>
<dbReference type="CDD" id="cd18564">
    <property type="entry name" value="ABC_6TM_exporter_like"/>
    <property type="match status" value="1"/>
</dbReference>
<feature type="transmembrane region" description="Helical" evidence="10">
    <location>
        <begin position="192"/>
        <end position="209"/>
    </location>
</feature>
<evidence type="ECO:0000256" key="2">
    <source>
        <dbReference type="ARBA" id="ARBA00022448"/>
    </source>
</evidence>
<evidence type="ECO:0000256" key="10">
    <source>
        <dbReference type="SAM" id="Phobius"/>
    </source>
</evidence>